<comment type="caution">
    <text evidence="2">The sequence shown here is derived from an EMBL/GenBank/DDBJ whole genome shotgun (WGS) entry which is preliminary data.</text>
</comment>
<protein>
    <submittedName>
        <fullName evidence="2">Uncharacterized protein</fullName>
    </submittedName>
</protein>
<organism evidence="2 3">
    <name type="scientific">Brassica cretica</name>
    <name type="common">Mustard</name>
    <dbReference type="NCBI Taxonomy" id="69181"/>
    <lineage>
        <taxon>Eukaryota</taxon>
        <taxon>Viridiplantae</taxon>
        <taxon>Streptophyta</taxon>
        <taxon>Embryophyta</taxon>
        <taxon>Tracheophyta</taxon>
        <taxon>Spermatophyta</taxon>
        <taxon>Magnoliopsida</taxon>
        <taxon>eudicotyledons</taxon>
        <taxon>Gunneridae</taxon>
        <taxon>Pentapetalae</taxon>
        <taxon>rosids</taxon>
        <taxon>malvids</taxon>
        <taxon>Brassicales</taxon>
        <taxon>Brassicaceae</taxon>
        <taxon>Brassiceae</taxon>
        <taxon>Brassica</taxon>
    </lineage>
</organism>
<gene>
    <name evidence="2" type="ORF">F2Q68_00026459</name>
</gene>
<dbReference type="EMBL" id="QGKW02001911">
    <property type="protein sequence ID" value="KAF2567827.1"/>
    <property type="molecule type" value="Genomic_DNA"/>
</dbReference>
<dbReference type="AlphaFoldDB" id="A0A8S9IEX9"/>
<dbReference type="Proteomes" id="UP000712281">
    <property type="component" value="Unassembled WGS sequence"/>
</dbReference>
<keyword evidence="1" id="KW-1133">Transmembrane helix</keyword>
<keyword evidence="1" id="KW-0472">Membrane</keyword>
<reference evidence="2" key="1">
    <citation type="submission" date="2019-12" db="EMBL/GenBank/DDBJ databases">
        <title>Genome sequencing and annotation of Brassica cretica.</title>
        <authorList>
            <person name="Studholme D.J."/>
            <person name="Sarris P.F."/>
        </authorList>
    </citation>
    <scope>NUCLEOTIDE SEQUENCE</scope>
    <source>
        <strain evidence="2">PFS-001/15</strain>
        <tissue evidence="2">Leaf</tissue>
    </source>
</reference>
<evidence type="ECO:0000313" key="3">
    <source>
        <dbReference type="Proteomes" id="UP000712281"/>
    </source>
</evidence>
<name>A0A8S9IEX9_BRACR</name>
<evidence type="ECO:0000256" key="1">
    <source>
        <dbReference type="SAM" id="Phobius"/>
    </source>
</evidence>
<sequence>MWDFAGVAVLEFSGEAELEIVNPTLLPHDRPYRFRLFHFSIFERTAMPQNDGDYRNRSVSIAATSMFTAIIDLLSTLGFLKSFRKSTEDMKIYVVWSVLTIEYQLSKYNIYVKY</sequence>
<proteinExistence type="predicted"/>
<feature type="transmembrane region" description="Helical" evidence="1">
    <location>
        <begin position="59"/>
        <end position="80"/>
    </location>
</feature>
<keyword evidence="1" id="KW-0812">Transmembrane</keyword>
<accession>A0A8S9IEX9</accession>
<evidence type="ECO:0000313" key="2">
    <source>
        <dbReference type="EMBL" id="KAF2567827.1"/>
    </source>
</evidence>